<comment type="caution">
    <text evidence="5">The sequence shown here is derived from an EMBL/GenBank/DDBJ whole genome shotgun (WGS) entry which is preliminary data.</text>
</comment>
<sequence length="308" mass="35709">MSTSNGRYYIQQVSDMTGLSKQVIRKWEERYALVHPERLENGYRIYSEKDINLLLQVKTLSEQGLPIRQAIQMVDKENVETFSPLPKEPFIQQEKLNDFVLQLLEKGSRCDEMELMITLQQAYHQVGLSTFLKEIVIPFLNEVGYRWEKEEWDEYQESVSSLVVRDFLVQIRRNYQYRMDAPLVLAACLPYELHEVPLHIVLLQFMLKGWRTFLIGAFPAPGSIEALIVKQKPKVVVLSASTMIPFEKEPHLLPELDAFAQRHPHIDFYLGGKGTLAYLSKSTFVLKAIHVTDDIWEILDNSPIVSPE</sequence>
<reference evidence="5 6" key="1">
    <citation type="submission" date="2023-06" db="EMBL/GenBank/DDBJ databases">
        <title>Sporosarcina sp. nov., isolated from Korean traditional fermented seafood 'Jeotgal'.</title>
        <authorList>
            <person name="Yang A.I."/>
            <person name="Shin N.-R."/>
        </authorList>
    </citation>
    <scope>NUCLEOTIDE SEQUENCE [LARGE SCALE GENOMIC DNA]</scope>
    <source>
        <strain evidence="5 6">KCTC13119</strain>
    </source>
</reference>
<dbReference type="Proteomes" id="UP001282284">
    <property type="component" value="Unassembled WGS sequence"/>
</dbReference>
<evidence type="ECO:0000313" key="6">
    <source>
        <dbReference type="Proteomes" id="UP001282284"/>
    </source>
</evidence>
<dbReference type="SUPFAM" id="SSF52242">
    <property type="entry name" value="Cobalamin (vitamin B12)-binding domain"/>
    <property type="match status" value="1"/>
</dbReference>
<dbReference type="InterPro" id="IPR009061">
    <property type="entry name" value="DNA-bd_dom_put_sf"/>
</dbReference>
<accession>A0ABU4G8Z2</accession>
<dbReference type="Gene3D" id="1.10.1240.10">
    <property type="entry name" value="Methionine synthase domain"/>
    <property type="match status" value="1"/>
</dbReference>
<keyword evidence="2" id="KW-0238">DNA-binding</keyword>
<protein>
    <submittedName>
        <fullName evidence="5">MerR family transcriptional regulator</fullName>
    </submittedName>
</protein>
<feature type="domain" description="HTH merR-type" evidence="4">
    <location>
        <begin position="7"/>
        <end position="76"/>
    </location>
</feature>
<proteinExistence type="predicted"/>
<evidence type="ECO:0000256" key="3">
    <source>
        <dbReference type="ARBA" id="ARBA00023163"/>
    </source>
</evidence>
<evidence type="ECO:0000256" key="1">
    <source>
        <dbReference type="ARBA" id="ARBA00023015"/>
    </source>
</evidence>
<dbReference type="EMBL" id="JAUBDI010000007">
    <property type="protein sequence ID" value="MDW0113431.1"/>
    <property type="molecule type" value="Genomic_DNA"/>
</dbReference>
<dbReference type="InterPro" id="IPR036724">
    <property type="entry name" value="Cobalamin-bd_sf"/>
</dbReference>
<gene>
    <name evidence="5" type="ORF">QT711_09550</name>
</gene>
<dbReference type="SMART" id="SM00422">
    <property type="entry name" value="HTH_MERR"/>
    <property type="match status" value="1"/>
</dbReference>
<organism evidence="5 6">
    <name type="scientific">Sporosarcina saromensis</name>
    <dbReference type="NCBI Taxonomy" id="359365"/>
    <lineage>
        <taxon>Bacteria</taxon>
        <taxon>Bacillati</taxon>
        <taxon>Bacillota</taxon>
        <taxon>Bacilli</taxon>
        <taxon>Bacillales</taxon>
        <taxon>Caryophanaceae</taxon>
        <taxon>Sporosarcina</taxon>
    </lineage>
</organism>
<name>A0ABU4G8Z2_9BACL</name>
<dbReference type="InterPro" id="IPR000551">
    <property type="entry name" value="MerR-type_HTH_dom"/>
</dbReference>
<keyword evidence="3" id="KW-0804">Transcription</keyword>
<dbReference type="PANTHER" id="PTHR30204:SF67">
    <property type="entry name" value="HTH-TYPE TRANSCRIPTIONAL REGULATOR MLRA-RELATED"/>
    <property type="match status" value="1"/>
</dbReference>
<dbReference type="PANTHER" id="PTHR30204">
    <property type="entry name" value="REDOX-CYCLING DRUG-SENSING TRANSCRIPTIONAL ACTIVATOR SOXR"/>
    <property type="match status" value="1"/>
</dbReference>
<evidence type="ECO:0000256" key="2">
    <source>
        <dbReference type="ARBA" id="ARBA00023125"/>
    </source>
</evidence>
<dbReference type="Gene3D" id="1.10.1660.10">
    <property type="match status" value="1"/>
</dbReference>
<dbReference type="SUPFAM" id="SSF46955">
    <property type="entry name" value="Putative DNA-binding domain"/>
    <property type="match status" value="1"/>
</dbReference>
<dbReference type="InterPro" id="IPR036594">
    <property type="entry name" value="Meth_synthase_dom"/>
</dbReference>
<keyword evidence="1" id="KW-0805">Transcription regulation</keyword>
<keyword evidence="6" id="KW-1185">Reference proteome</keyword>
<dbReference type="InterPro" id="IPR047057">
    <property type="entry name" value="MerR_fam"/>
</dbReference>
<dbReference type="RefSeq" id="WP_317943756.1">
    <property type="nucleotide sequence ID" value="NZ_JAUBDI010000007.1"/>
</dbReference>
<evidence type="ECO:0000313" key="5">
    <source>
        <dbReference type="EMBL" id="MDW0113431.1"/>
    </source>
</evidence>
<dbReference type="Gene3D" id="3.40.50.280">
    <property type="entry name" value="Cobalamin-binding domain"/>
    <property type="match status" value="1"/>
</dbReference>
<evidence type="ECO:0000259" key="4">
    <source>
        <dbReference type="PROSITE" id="PS50937"/>
    </source>
</evidence>
<dbReference type="PROSITE" id="PS50937">
    <property type="entry name" value="HTH_MERR_2"/>
    <property type="match status" value="1"/>
</dbReference>
<dbReference type="Pfam" id="PF13411">
    <property type="entry name" value="MerR_1"/>
    <property type="match status" value="1"/>
</dbReference>